<dbReference type="Pfam" id="PF00534">
    <property type="entry name" value="Glycos_transf_1"/>
    <property type="match status" value="1"/>
</dbReference>
<keyword evidence="4" id="KW-1185">Reference proteome</keyword>
<dbReference type="AlphaFoldDB" id="A0A2T5MKF0"/>
<evidence type="ECO:0000313" key="3">
    <source>
        <dbReference type="EMBL" id="PTU33063.1"/>
    </source>
</evidence>
<dbReference type="CDD" id="cd03801">
    <property type="entry name" value="GT4_PimA-like"/>
    <property type="match status" value="1"/>
</dbReference>
<dbReference type="SUPFAM" id="SSF53756">
    <property type="entry name" value="UDP-Glycosyltransferase/glycogen phosphorylase"/>
    <property type="match status" value="1"/>
</dbReference>
<comment type="caution">
    <text evidence="3">The sequence shown here is derived from an EMBL/GenBank/DDBJ whole genome shotgun (WGS) entry which is preliminary data.</text>
</comment>
<proteinExistence type="predicted"/>
<feature type="domain" description="Glycosyltransferase subfamily 4-like N-terminal" evidence="2">
    <location>
        <begin position="10"/>
        <end position="151"/>
    </location>
</feature>
<reference evidence="3 4" key="1">
    <citation type="submission" date="2018-04" db="EMBL/GenBank/DDBJ databases">
        <title>Novel species isolated from glacier.</title>
        <authorList>
            <person name="Liu Q."/>
            <person name="Xin Y.-H."/>
        </authorList>
    </citation>
    <scope>NUCLEOTIDE SEQUENCE [LARGE SCALE GENOMIC DNA]</scope>
    <source>
        <strain evidence="3 4">GT1R17</strain>
    </source>
</reference>
<dbReference type="PANTHER" id="PTHR12526">
    <property type="entry name" value="GLYCOSYLTRANSFERASE"/>
    <property type="match status" value="1"/>
</dbReference>
<dbReference type="InterPro" id="IPR001296">
    <property type="entry name" value="Glyco_trans_1"/>
</dbReference>
<evidence type="ECO:0000259" key="1">
    <source>
        <dbReference type="Pfam" id="PF00534"/>
    </source>
</evidence>
<evidence type="ECO:0000313" key="4">
    <source>
        <dbReference type="Proteomes" id="UP000244248"/>
    </source>
</evidence>
<dbReference type="GO" id="GO:0016757">
    <property type="term" value="F:glycosyltransferase activity"/>
    <property type="evidence" value="ECO:0007669"/>
    <property type="project" value="UniProtKB-ARBA"/>
</dbReference>
<dbReference type="Proteomes" id="UP000244248">
    <property type="component" value="Unassembled WGS sequence"/>
</dbReference>
<feature type="domain" description="Glycosyl transferase family 1" evidence="1">
    <location>
        <begin position="173"/>
        <end position="321"/>
    </location>
</feature>
<dbReference type="InterPro" id="IPR028098">
    <property type="entry name" value="Glyco_trans_4-like_N"/>
</dbReference>
<evidence type="ECO:0008006" key="5">
    <source>
        <dbReference type="Google" id="ProtNLM"/>
    </source>
</evidence>
<gene>
    <name evidence="3" type="ORF">CJD38_02870</name>
</gene>
<protein>
    <recommendedName>
        <fullName evidence="5">Glycosyltransferase family 1 protein</fullName>
    </recommendedName>
</protein>
<sequence length="358" mass="39475">MQVMFSRGRGGLERVFFDHAELLARRGHIVHCVILDHAGYAEELNKLAAQSNGTIILHICPASGLHRMLFPWALRRLVKQIGPDIIVAHGAKVTSRLSQLRPQQVPLVAVTHNESPRLMKATHLIVLCEHLRKLFAARGFSPANMHVIPNCLPLCASNVPQRQQTTTDRILRIGTLSRLVSKKGVDIFLRGFRIALDRGLQAEAIIGGDGPLRADLQKLCHSLKLDAHVSFAGWVSDSSTFYADVDWICIPSRDEPFGLVALEGFAYGVPVIASAVGGLAEMITDGVNGVLFRSDDPESLAEALLKTYRQRDQIGKIREAAYVGLQRYMPEQIAMEIESALLTAIVDIQRDVAKEKTT</sequence>
<accession>A0A2T5MKF0</accession>
<dbReference type="Pfam" id="PF13439">
    <property type="entry name" value="Glyco_transf_4"/>
    <property type="match status" value="1"/>
</dbReference>
<evidence type="ECO:0000259" key="2">
    <source>
        <dbReference type="Pfam" id="PF13439"/>
    </source>
</evidence>
<name>A0A2T5MKF0_9GAMM</name>
<dbReference type="RefSeq" id="WP_240783519.1">
    <property type="nucleotide sequence ID" value="NZ_QANS01000001.1"/>
</dbReference>
<dbReference type="Gene3D" id="3.40.50.2000">
    <property type="entry name" value="Glycogen Phosphorylase B"/>
    <property type="match status" value="2"/>
</dbReference>
<dbReference type="EMBL" id="QANS01000001">
    <property type="protein sequence ID" value="PTU33063.1"/>
    <property type="molecule type" value="Genomic_DNA"/>
</dbReference>
<organism evidence="3 4">
    <name type="scientific">Stenotrophobium rhamnosiphilum</name>
    <dbReference type="NCBI Taxonomy" id="2029166"/>
    <lineage>
        <taxon>Bacteria</taxon>
        <taxon>Pseudomonadati</taxon>
        <taxon>Pseudomonadota</taxon>
        <taxon>Gammaproteobacteria</taxon>
        <taxon>Nevskiales</taxon>
        <taxon>Nevskiaceae</taxon>
        <taxon>Stenotrophobium</taxon>
    </lineage>
</organism>